<evidence type="ECO:0000313" key="3">
    <source>
        <dbReference type="Proteomes" id="UP000249304"/>
    </source>
</evidence>
<dbReference type="InterPro" id="IPR019646">
    <property type="entry name" value="Aminoglyc_AdlTrfase"/>
</dbReference>
<dbReference type="Pfam" id="PF10706">
    <property type="entry name" value="Aminoglyc_resit"/>
    <property type="match status" value="1"/>
</dbReference>
<dbReference type="Proteomes" id="UP000249304">
    <property type="component" value="Unassembled WGS sequence"/>
</dbReference>
<sequence>MRHAAQATDHHTVDEPSSREVPEAVAYVRDLLDGLGAAWVLCGGWAADAWLGRQTRDHGDVDIAVFHHDQRAVFEHFPGWALVAHDPGVPDDTTEQWNGRPLDLPAHIHLPELHSPLSTSATLTHTEFGFEFLLNERSGHDWVLNREHGIAVPLERAVQTSQWGLATAAPEIVLFFKAGGHLTPDQAHAANDVLRPHDEQDLLALLPILTTDRRTWLAHTLGKTHPGHRWLTHLH</sequence>
<evidence type="ECO:0008006" key="4">
    <source>
        <dbReference type="Google" id="ProtNLM"/>
    </source>
</evidence>
<gene>
    <name evidence="2" type="ORF">C1J01_46610</name>
</gene>
<evidence type="ECO:0000313" key="2">
    <source>
        <dbReference type="EMBL" id="PZG03080.1"/>
    </source>
</evidence>
<accession>A0A2W2DQ39</accession>
<protein>
    <recommendedName>
        <fullName evidence="4">Amino acid transporter</fullName>
    </recommendedName>
</protein>
<name>A0A2W2DQ39_9ACTN</name>
<feature type="compositionally biased region" description="Basic and acidic residues" evidence="1">
    <location>
        <begin position="8"/>
        <end position="20"/>
    </location>
</feature>
<comment type="caution">
    <text evidence="2">The sequence shown here is derived from an EMBL/GenBank/DDBJ whole genome shotgun (WGS) entry which is preliminary data.</text>
</comment>
<dbReference type="Gene3D" id="3.30.460.40">
    <property type="match status" value="1"/>
</dbReference>
<dbReference type="AlphaFoldDB" id="A0A2W2DQ39"/>
<evidence type="ECO:0000256" key="1">
    <source>
        <dbReference type="SAM" id="MobiDB-lite"/>
    </source>
</evidence>
<organism evidence="2 3">
    <name type="scientific">Nonomuraea aridisoli</name>
    <dbReference type="NCBI Taxonomy" id="2070368"/>
    <lineage>
        <taxon>Bacteria</taxon>
        <taxon>Bacillati</taxon>
        <taxon>Actinomycetota</taxon>
        <taxon>Actinomycetes</taxon>
        <taxon>Streptosporangiales</taxon>
        <taxon>Streptosporangiaceae</taxon>
        <taxon>Nonomuraea</taxon>
    </lineage>
</organism>
<dbReference type="EMBL" id="POUD01000458">
    <property type="protein sequence ID" value="PZG03080.1"/>
    <property type="molecule type" value="Genomic_DNA"/>
</dbReference>
<proteinExistence type="predicted"/>
<feature type="region of interest" description="Disordered" evidence="1">
    <location>
        <begin position="1"/>
        <end position="20"/>
    </location>
</feature>
<reference evidence="2 3" key="1">
    <citation type="submission" date="2018-01" db="EMBL/GenBank/DDBJ databases">
        <title>Draft genome sequence of Nonomuraea sp. KC333.</title>
        <authorList>
            <person name="Sahin N."/>
            <person name="Saygin H."/>
            <person name="Ay H."/>
        </authorList>
    </citation>
    <scope>NUCLEOTIDE SEQUENCE [LARGE SCALE GENOMIC DNA]</scope>
    <source>
        <strain evidence="2 3">KC333</strain>
    </source>
</reference>
<keyword evidence="3" id="KW-1185">Reference proteome</keyword>